<reference evidence="2 3" key="1">
    <citation type="journal article" date="2014" name="Int. J. Syst. Evol. Microbiol.">
        <title>Nitrososphaera viennensis gen. nov., sp. nov., an aerobic and mesophilic, ammonia-oxidizing archaeon from soil and a member of the archaeal phylum Thaumarchaeota.</title>
        <authorList>
            <person name="Stieglmeier M."/>
            <person name="Klingl A."/>
            <person name="Alves R.J."/>
            <person name="Rittmann S.K."/>
            <person name="Melcher M."/>
            <person name="Leisch N."/>
            <person name="Schleper C."/>
        </authorList>
    </citation>
    <scope>NUCLEOTIDE SEQUENCE [LARGE SCALE GENOMIC DNA]</scope>
    <source>
        <strain evidence="2">EN76</strain>
    </source>
</reference>
<dbReference type="AlphaFoldDB" id="A0A060HH72"/>
<dbReference type="RefSeq" id="WP_075053873.1">
    <property type="nucleotide sequence ID" value="NZ_CP007536.1"/>
</dbReference>
<dbReference type="PANTHER" id="PTHR42852:SF13">
    <property type="entry name" value="PROTEIN DIPZ"/>
    <property type="match status" value="1"/>
</dbReference>
<dbReference type="EMBL" id="CP007536">
    <property type="protein sequence ID" value="AIC14710.1"/>
    <property type="molecule type" value="Genomic_DNA"/>
</dbReference>
<dbReference type="InterPro" id="IPR013766">
    <property type="entry name" value="Thioredoxin_domain"/>
</dbReference>
<dbReference type="KEGG" id="nvn:NVIE_005140"/>
<evidence type="ECO:0000259" key="1">
    <source>
        <dbReference type="PROSITE" id="PS51352"/>
    </source>
</evidence>
<organism evidence="2 3">
    <name type="scientific">Nitrososphaera viennensis EN76</name>
    <dbReference type="NCBI Taxonomy" id="926571"/>
    <lineage>
        <taxon>Archaea</taxon>
        <taxon>Nitrososphaerota</taxon>
        <taxon>Nitrososphaeria</taxon>
        <taxon>Nitrososphaerales</taxon>
        <taxon>Nitrososphaeraceae</taxon>
        <taxon>Nitrososphaera</taxon>
    </lineage>
</organism>
<name>A0A060HH72_9ARCH</name>
<dbReference type="OrthoDB" id="6830at2157"/>
<dbReference type="PROSITE" id="PS51352">
    <property type="entry name" value="THIOREDOXIN_2"/>
    <property type="match status" value="1"/>
</dbReference>
<dbReference type="HOGENOM" id="CLU_108778_0_0_2"/>
<protein>
    <submittedName>
        <fullName evidence="2">Alkyl hydroperoxide reductase/thiol specific antioxidant family protein</fullName>
    </submittedName>
</protein>
<evidence type="ECO:0000313" key="2">
    <source>
        <dbReference type="EMBL" id="AIC14710.1"/>
    </source>
</evidence>
<keyword evidence="3" id="KW-1185">Reference proteome</keyword>
<feature type="domain" description="Thioredoxin" evidence="1">
    <location>
        <begin position="3"/>
        <end position="219"/>
    </location>
</feature>
<proteinExistence type="predicted"/>
<dbReference type="InterPro" id="IPR036249">
    <property type="entry name" value="Thioredoxin-like_sf"/>
</dbReference>
<accession>A0A060HH72</accession>
<dbReference type="SUPFAM" id="SSF52833">
    <property type="entry name" value="Thioredoxin-like"/>
    <property type="match status" value="1"/>
</dbReference>
<evidence type="ECO:0000313" key="3">
    <source>
        <dbReference type="Proteomes" id="UP000027093"/>
    </source>
</evidence>
<dbReference type="Gene3D" id="3.40.30.10">
    <property type="entry name" value="Glutaredoxin"/>
    <property type="match status" value="1"/>
</dbReference>
<dbReference type="STRING" id="926571.NVIE_005140"/>
<dbReference type="GeneID" id="74945776"/>
<sequence length="219" mass="24668">MAVKVGAKAPNLHVSTWVQGKPTNIDQEKGNVVVVEVFQVNCPGCFMYGIPEAIELYNKYRESGLTVLGMATAFEDYDKNTLENLQKLLMTGEVIGETQKALSMYGQLKGGKLPYKIPFPVGMDMLKKENGQITESKIMDVIEANVPDYRSYSEKDKRVMIERVKMYLQGKEYSAKTFEEYAMRGTPTSLVIDKKGNLRHNLFGATGYLETIVEELLKE</sequence>
<gene>
    <name evidence="2" type="ORF">NVIE_005140</name>
</gene>
<dbReference type="PANTHER" id="PTHR42852">
    <property type="entry name" value="THIOL:DISULFIDE INTERCHANGE PROTEIN DSBE"/>
    <property type="match status" value="1"/>
</dbReference>
<dbReference type="InterPro" id="IPR050553">
    <property type="entry name" value="Thioredoxin_ResA/DsbE_sf"/>
</dbReference>
<dbReference type="Proteomes" id="UP000027093">
    <property type="component" value="Chromosome"/>
</dbReference>